<organism evidence="1 2">
    <name type="scientific">Candidatus Methanoperedens nitratireducens</name>
    <dbReference type="NCBI Taxonomy" id="1392998"/>
    <lineage>
        <taxon>Archaea</taxon>
        <taxon>Methanobacteriati</taxon>
        <taxon>Methanobacteriota</taxon>
        <taxon>Stenosarchaea group</taxon>
        <taxon>Methanomicrobia</taxon>
        <taxon>Methanosarcinales</taxon>
        <taxon>ANME-2 cluster</taxon>
        <taxon>Candidatus Methanoperedentaceae</taxon>
        <taxon>Candidatus Methanoperedens</taxon>
    </lineage>
</organism>
<name>A0A0P8CAE2_9EURY</name>
<protein>
    <submittedName>
        <fullName evidence="1">Uncharacterized protein</fullName>
    </submittedName>
</protein>
<dbReference type="AlphaFoldDB" id="A0A0P8CAE2"/>
<dbReference type="Proteomes" id="UP000050360">
    <property type="component" value="Unassembled WGS sequence"/>
</dbReference>
<evidence type="ECO:0000313" key="1">
    <source>
        <dbReference type="EMBL" id="KPQ43761.1"/>
    </source>
</evidence>
<evidence type="ECO:0000313" key="2">
    <source>
        <dbReference type="Proteomes" id="UP000050360"/>
    </source>
</evidence>
<sequence>MVCAMDTTIESLGLDAAQINEEIKSMYLGLGHYNKRYGAPAIAHHVNTKILEKIIGRKGEEKGVSMPMVKISDLYKTVRKILDSKEVSEEDYEITTAVLQQYDIDMYALRDLFISRAVMWSHIKHCLNLPIKKVSTDEFLKKADTRIKYLKDNFGLLLRQASIRGIGGEGTSLSPFLVVRCDKCGRLYDVEEVLRKDFICKCIKEIDQ</sequence>
<dbReference type="InterPro" id="IPR048925">
    <property type="entry name" value="RdfA"/>
</dbReference>
<dbReference type="Pfam" id="PF21811">
    <property type="entry name" value="RdfA"/>
    <property type="match status" value="1"/>
</dbReference>
<dbReference type="EMBL" id="LKCM01000128">
    <property type="protein sequence ID" value="KPQ43761.1"/>
    <property type="molecule type" value="Genomic_DNA"/>
</dbReference>
<proteinExistence type="predicted"/>
<accession>A0A0P8CAE2</accession>
<reference evidence="1 2" key="1">
    <citation type="submission" date="2015-09" db="EMBL/GenBank/DDBJ databases">
        <title>A metagenomics-based metabolic model of nitrate-dependent anaerobic oxidation of methane by Methanoperedens-like archaea.</title>
        <authorList>
            <person name="Arshad A."/>
            <person name="Speth D.R."/>
            <person name="De Graaf R.M."/>
            <person name="Op Den Camp H.J."/>
            <person name="Jetten M.S."/>
            <person name="Welte C.U."/>
        </authorList>
    </citation>
    <scope>NUCLEOTIDE SEQUENCE [LARGE SCALE GENOMIC DNA]</scope>
</reference>
<gene>
    <name evidence="1" type="ORF">MPEBLZ_01635</name>
</gene>
<comment type="caution">
    <text evidence="1">The sequence shown here is derived from an EMBL/GenBank/DDBJ whole genome shotgun (WGS) entry which is preliminary data.</text>
</comment>